<dbReference type="EC" id="2.7.1.156" evidence="8"/>
<dbReference type="Proteomes" id="UP001589700">
    <property type="component" value="Unassembled WGS sequence"/>
</dbReference>
<dbReference type="SUPFAM" id="SSF52540">
    <property type="entry name" value="P-loop containing nucleoside triphosphate hydrolases"/>
    <property type="match status" value="1"/>
</dbReference>
<comment type="catalytic activity">
    <reaction evidence="3">
        <text>adenosylcob(III)inamide + GTP = adenosylcob(III)inamide phosphate + GDP + H(+)</text>
        <dbReference type="Rhea" id="RHEA:15765"/>
        <dbReference type="ChEBI" id="CHEBI:2480"/>
        <dbReference type="ChEBI" id="CHEBI:15378"/>
        <dbReference type="ChEBI" id="CHEBI:37565"/>
        <dbReference type="ChEBI" id="CHEBI:58189"/>
        <dbReference type="ChEBI" id="CHEBI:58502"/>
        <dbReference type="EC" id="2.7.1.156"/>
    </reaction>
</comment>
<evidence type="ECO:0000256" key="4">
    <source>
        <dbReference type="ARBA" id="ARBA00003889"/>
    </source>
</evidence>
<gene>
    <name evidence="18" type="ORF">ACFFVD_12085</name>
</gene>
<comment type="pathway">
    <text evidence="6">Cofactor biosynthesis; adenosylcobalamin biosynthesis; adenosylcobalamin from cob(II)yrinate a,c-diamide: step 5/7.</text>
</comment>
<comment type="function">
    <text evidence="4">Catalyzes ATP-dependent phosphorylation of adenosylcobinamide and addition of GMP to adenosylcobinamide phosphate.</text>
</comment>
<dbReference type="InterPro" id="IPR003203">
    <property type="entry name" value="CobU/CobP"/>
</dbReference>
<dbReference type="EMBL" id="JBHMDY010000006">
    <property type="protein sequence ID" value="MFB9260544.1"/>
    <property type="molecule type" value="Genomic_DNA"/>
</dbReference>
<comment type="similarity">
    <text evidence="7">Belongs to the CobU/CobP family.</text>
</comment>
<dbReference type="PIRSF" id="PIRSF006135">
    <property type="entry name" value="CobU"/>
    <property type="match status" value="1"/>
</dbReference>
<organism evidence="18 19">
    <name type="scientific">Dietzia aerolata</name>
    <dbReference type="NCBI Taxonomy" id="595984"/>
    <lineage>
        <taxon>Bacteria</taxon>
        <taxon>Bacillati</taxon>
        <taxon>Actinomycetota</taxon>
        <taxon>Actinomycetes</taxon>
        <taxon>Mycobacteriales</taxon>
        <taxon>Dietziaceae</taxon>
        <taxon>Dietzia</taxon>
    </lineage>
</organism>
<evidence type="ECO:0000256" key="12">
    <source>
        <dbReference type="ARBA" id="ARBA00022741"/>
    </source>
</evidence>
<keyword evidence="11" id="KW-0808">Transferase</keyword>
<evidence type="ECO:0000256" key="9">
    <source>
        <dbReference type="ARBA" id="ARBA00012523"/>
    </source>
</evidence>
<keyword evidence="19" id="KW-1185">Reference proteome</keyword>
<evidence type="ECO:0000256" key="10">
    <source>
        <dbReference type="ARBA" id="ARBA00022573"/>
    </source>
</evidence>
<dbReference type="EC" id="2.7.7.62" evidence="9"/>
<sequence length="206" mass="21535">MRILVTGGARSGKSRHAARLLSGGPDAAVGGTSGSGVADLPPVTFVAPGRPADELDDADWAARVAHHRVHRPAAWRTLETGDVTAALRKTPGPVLVDCLGTWLTGTIDRLGLWEAPADEARAAVEVEVARLCAALAERDAHGSRSDRGDRGDHIDTVLVTNEVGSGVVPAHRSGSVFRDLLGALNQTVAEECDEVHLVVCGRVLVL</sequence>
<dbReference type="GO" id="GO:0016779">
    <property type="term" value="F:nucleotidyltransferase activity"/>
    <property type="evidence" value="ECO:0007669"/>
    <property type="project" value="UniProtKB-KW"/>
</dbReference>
<keyword evidence="15" id="KW-0342">GTP-binding</keyword>
<reference evidence="18 19" key="1">
    <citation type="submission" date="2024-09" db="EMBL/GenBank/DDBJ databases">
        <authorList>
            <person name="Sun Q."/>
            <person name="Mori K."/>
        </authorList>
    </citation>
    <scope>NUCLEOTIDE SEQUENCE [LARGE SCALE GENOMIC DNA]</scope>
    <source>
        <strain evidence="18 19">CCM 7659</strain>
    </source>
</reference>
<dbReference type="InterPro" id="IPR027417">
    <property type="entry name" value="P-loop_NTPase"/>
</dbReference>
<dbReference type="Pfam" id="PF02283">
    <property type="entry name" value="CobU"/>
    <property type="match status" value="1"/>
</dbReference>
<evidence type="ECO:0000256" key="11">
    <source>
        <dbReference type="ARBA" id="ARBA00022679"/>
    </source>
</evidence>
<evidence type="ECO:0000256" key="7">
    <source>
        <dbReference type="ARBA" id="ARBA00007490"/>
    </source>
</evidence>
<evidence type="ECO:0000256" key="8">
    <source>
        <dbReference type="ARBA" id="ARBA00012016"/>
    </source>
</evidence>
<proteinExistence type="inferred from homology"/>
<comment type="catalytic activity">
    <reaction evidence="1">
        <text>adenosylcob(III)inamide + ATP = adenosylcob(III)inamide phosphate + ADP + H(+)</text>
        <dbReference type="Rhea" id="RHEA:15769"/>
        <dbReference type="ChEBI" id="CHEBI:2480"/>
        <dbReference type="ChEBI" id="CHEBI:15378"/>
        <dbReference type="ChEBI" id="CHEBI:30616"/>
        <dbReference type="ChEBI" id="CHEBI:58502"/>
        <dbReference type="ChEBI" id="CHEBI:456216"/>
        <dbReference type="EC" id="2.7.1.156"/>
    </reaction>
</comment>
<evidence type="ECO:0000256" key="14">
    <source>
        <dbReference type="ARBA" id="ARBA00022840"/>
    </source>
</evidence>
<evidence type="ECO:0000256" key="6">
    <source>
        <dbReference type="ARBA" id="ARBA00005159"/>
    </source>
</evidence>
<dbReference type="PANTHER" id="PTHR34848">
    <property type="match status" value="1"/>
</dbReference>
<dbReference type="RefSeq" id="WP_380023745.1">
    <property type="nucleotide sequence ID" value="NZ_JBHMDY010000006.1"/>
</dbReference>
<dbReference type="CDD" id="cd00544">
    <property type="entry name" value="CobU"/>
    <property type="match status" value="1"/>
</dbReference>
<evidence type="ECO:0000256" key="3">
    <source>
        <dbReference type="ARBA" id="ARBA00001522"/>
    </source>
</evidence>
<evidence type="ECO:0000256" key="5">
    <source>
        <dbReference type="ARBA" id="ARBA00004692"/>
    </source>
</evidence>
<comment type="pathway">
    <text evidence="5">Cofactor biosynthesis; adenosylcobalamin biosynthesis; adenosylcobalamin from cob(II)yrinate a,c-diamide: step 6/7.</text>
</comment>
<evidence type="ECO:0000256" key="15">
    <source>
        <dbReference type="ARBA" id="ARBA00023134"/>
    </source>
</evidence>
<evidence type="ECO:0000313" key="18">
    <source>
        <dbReference type="EMBL" id="MFB9260544.1"/>
    </source>
</evidence>
<evidence type="ECO:0000256" key="2">
    <source>
        <dbReference type="ARBA" id="ARBA00000711"/>
    </source>
</evidence>
<keyword evidence="18" id="KW-0548">Nucleotidyltransferase</keyword>
<dbReference type="Gene3D" id="3.40.50.300">
    <property type="entry name" value="P-loop containing nucleotide triphosphate hydrolases"/>
    <property type="match status" value="1"/>
</dbReference>
<evidence type="ECO:0000256" key="13">
    <source>
        <dbReference type="ARBA" id="ARBA00022777"/>
    </source>
</evidence>
<name>A0ABV5JS80_9ACTN</name>
<keyword evidence="10" id="KW-0169">Cobalamin biosynthesis</keyword>
<evidence type="ECO:0000256" key="16">
    <source>
        <dbReference type="ARBA" id="ARBA00029570"/>
    </source>
</evidence>
<keyword evidence="14" id="KW-0067">ATP-binding</keyword>
<comment type="catalytic activity">
    <reaction evidence="2">
        <text>adenosylcob(III)inamide phosphate + GTP + H(+) = adenosylcob(III)inamide-GDP + diphosphate</text>
        <dbReference type="Rhea" id="RHEA:22712"/>
        <dbReference type="ChEBI" id="CHEBI:15378"/>
        <dbReference type="ChEBI" id="CHEBI:33019"/>
        <dbReference type="ChEBI" id="CHEBI:37565"/>
        <dbReference type="ChEBI" id="CHEBI:58502"/>
        <dbReference type="ChEBI" id="CHEBI:60487"/>
        <dbReference type="EC" id="2.7.7.62"/>
    </reaction>
</comment>
<keyword evidence="12" id="KW-0547">Nucleotide-binding</keyword>
<dbReference type="GO" id="GO:0016301">
    <property type="term" value="F:kinase activity"/>
    <property type="evidence" value="ECO:0007669"/>
    <property type="project" value="UniProtKB-KW"/>
</dbReference>
<evidence type="ECO:0000313" key="19">
    <source>
        <dbReference type="Proteomes" id="UP001589700"/>
    </source>
</evidence>
<evidence type="ECO:0000256" key="17">
    <source>
        <dbReference type="ARBA" id="ARBA00030571"/>
    </source>
</evidence>
<accession>A0ABV5JS80</accession>
<dbReference type="PANTHER" id="PTHR34848:SF1">
    <property type="entry name" value="BIFUNCTIONAL ADENOSYLCOBALAMIN BIOSYNTHESIS PROTEIN COBU"/>
    <property type="match status" value="1"/>
</dbReference>
<comment type="caution">
    <text evidence="18">The sequence shown here is derived from an EMBL/GenBank/DDBJ whole genome shotgun (WGS) entry which is preliminary data.</text>
</comment>
<evidence type="ECO:0000256" key="1">
    <source>
        <dbReference type="ARBA" id="ARBA00000312"/>
    </source>
</evidence>
<keyword evidence="13 18" id="KW-0418">Kinase</keyword>
<protein>
    <recommendedName>
        <fullName evidence="16">Adenosylcobinamide kinase</fullName>
        <ecNumber evidence="8">2.7.1.156</ecNumber>
        <ecNumber evidence="9">2.7.7.62</ecNumber>
    </recommendedName>
    <alternativeName>
        <fullName evidence="17">Adenosylcobinamide-phosphate guanylyltransferase</fullName>
    </alternativeName>
</protein>